<dbReference type="RefSeq" id="WP_386428253.1">
    <property type="nucleotide sequence ID" value="NZ_JBHSBB010000008.1"/>
</dbReference>
<comment type="caution">
    <text evidence="1">The sequence shown here is derived from an EMBL/GenBank/DDBJ whole genome shotgun (WGS) entry which is preliminary data.</text>
</comment>
<accession>A0ABV8HIH4</accession>
<name>A0ABV8HIH4_9ACTN</name>
<organism evidence="1 2">
    <name type="scientific">Streptomyces polygonati</name>
    <dbReference type="NCBI Taxonomy" id="1617087"/>
    <lineage>
        <taxon>Bacteria</taxon>
        <taxon>Bacillati</taxon>
        <taxon>Actinomycetota</taxon>
        <taxon>Actinomycetes</taxon>
        <taxon>Kitasatosporales</taxon>
        <taxon>Streptomycetaceae</taxon>
        <taxon>Streptomyces</taxon>
    </lineage>
</organism>
<reference evidence="2" key="1">
    <citation type="journal article" date="2019" name="Int. J. Syst. Evol. Microbiol.">
        <title>The Global Catalogue of Microorganisms (GCM) 10K type strain sequencing project: providing services to taxonomists for standard genome sequencing and annotation.</title>
        <authorList>
            <consortium name="The Broad Institute Genomics Platform"/>
            <consortium name="The Broad Institute Genome Sequencing Center for Infectious Disease"/>
            <person name="Wu L."/>
            <person name="Ma J."/>
        </authorList>
    </citation>
    <scope>NUCLEOTIDE SEQUENCE [LARGE SCALE GENOMIC DNA]</scope>
    <source>
        <strain evidence="2">CGMCC 4.7237</strain>
    </source>
</reference>
<sequence>MNEDLSPESMREASEQLIRVVTSPEYLELAAEINALPVDERFEATAERLTPEALRERGLELPEALRISPRWFEPPTAGVLTADDVLAHSQNVAVPVAPGGTLCVSVGEIICVSYGSSAAQ</sequence>
<protein>
    <submittedName>
        <fullName evidence="1">Uncharacterized protein</fullName>
    </submittedName>
</protein>
<gene>
    <name evidence="1" type="ORF">ACFO3J_10190</name>
</gene>
<evidence type="ECO:0000313" key="2">
    <source>
        <dbReference type="Proteomes" id="UP001595765"/>
    </source>
</evidence>
<dbReference type="EMBL" id="JBHSBB010000008">
    <property type="protein sequence ID" value="MFC4031848.1"/>
    <property type="molecule type" value="Genomic_DNA"/>
</dbReference>
<evidence type="ECO:0000313" key="1">
    <source>
        <dbReference type="EMBL" id="MFC4031848.1"/>
    </source>
</evidence>
<keyword evidence="2" id="KW-1185">Reference proteome</keyword>
<proteinExistence type="predicted"/>
<dbReference type="Proteomes" id="UP001595765">
    <property type="component" value="Unassembled WGS sequence"/>
</dbReference>